<evidence type="ECO:0000313" key="2">
    <source>
        <dbReference type="Proteomes" id="UP000829398"/>
    </source>
</evidence>
<evidence type="ECO:0000313" key="1">
    <source>
        <dbReference type="EMBL" id="KAH9779096.1"/>
    </source>
</evidence>
<proteinExistence type="predicted"/>
<gene>
    <name evidence="1" type="ORF">KPL71_007589</name>
</gene>
<reference evidence="2" key="1">
    <citation type="journal article" date="2023" name="Hortic. Res.">
        <title>A chromosome-level phased genome enabling allele-level studies in sweet orange: a case study on citrus Huanglongbing tolerance.</title>
        <authorList>
            <person name="Wu B."/>
            <person name="Yu Q."/>
            <person name="Deng Z."/>
            <person name="Duan Y."/>
            <person name="Luo F."/>
            <person name="Gmitter F. Jr."/>
        </authorList>
    </citation>
    <scope>NUCLEOTIDE SEQUENCE [LARGE SCALE GENOMIC DNA]</scope>
    <source>
        <strain evidence="2">cv. Valencia</strain>
    </source>
</reference>
<dbReference type="EMBL" id="CM039172">
    <property type="protein sequence ID" value="KAH9779096.1"/>
    <property type="molecule type" value="Genomic_DNA"/>
</dbReference>
<sequence>MGNNSRVEAKGIGTCKLTLCGGYNWRHCSRNSLSSEDSQLRIIHRDLKASNILLDAQMNPKISDFGLARIFGVDQTQGNTNVYSFGVIALETITGKKNSRFYQTDGAGDLLSYSWKHWRDGTPLQLLDSNLTDSYSRDEVIRCIHVGLLCVHEDPADRPSMATTVLALNSYSVTLPRSFPDREFECSDKSTGKSMPWSVDEASITEVYPR</sequence>
<comment type="caution">
    <text evidence="1">The sequence shown here is derived from an EMBL/GenBank/DDBJ whole genome shotgun (WGS) entry which is preliminary data.</text>
</comment>
<accession>A0ACB8M0C2</accession>
<name>A0ACB8M0C2_CITSI</name>
<protein>
    <submittedName>
        <fullName evidence="1">Cysteine-rich receptor-like protein kinase 10</fullName>
    </submittedName>
</protein>
<keyword evidence="2" id="KW-1185">Reference proteome</keyword>
<dbReference type="Proteomes" id="UP000829398">
    <property type="component" value="Chromosome 3"/>
</dbReference>
<organism evidence="1 2">
    <name type="scientific">Citrus sinensis</name>
    <name type="common">Sweet orange</name>
    <name type="synonym">Citrus aurantium var. sinensis</name>
    <dbReference type="NCBI Taxonomy" id="2711"/>
    <lineage>
        <taxon>Eukaryota</taxon>
        <taxon>Viridiplantae</taxon>
        <taxon>Streptophyta</taxon>
        <taxon>Embryophyta</taxon>
        <taxon>Tracheophyta</taxon>
        <taxon>Spermatophyta</taxon>
        <taxon>Magnoliopsida</taxon>
        <taxon>eudicotyledons</taxon>
        <taxon>Gunneridae</taxon>
        <taxon>Pentapetalae</taxon>
        <taxon>rosids</taxon>
        <taxon>malvids</taxon>
        <taxon>Sapindales</taxon>
        <taxon>Rutaceae</taxon>
        <taxon>Aurantioideae</taxon>
        <taxon>Citrus</taxon>
    </lineage>
</organism>